<comment type="caution">
    <text evidence="1">The sequence shown here is derived from an EMBL/GenBank/DDBJ whole genome shotgun (WGS) entry which is preliminary data.</text>
</comment>
<protein>
    <submittedName>
        <fullName evidence="1">4860_t:CDS:1</fullName>
    </submittedName>
</protein>
<dbReference type="Proteomes" id="UP000789831">
    <property type="component" value="Unassembled WGS sequence"/>
</dbReference>
<proteinExistence type="predicted"/>
<accession>A0A9N9H5R5</accession>
<dbReference type="AlphaFoldDB" id="A0A9N9H5R5"/>
<feature type="non-terminal residue" evidence="1">
    <location>
        <position position="1"/>
    </location>
</feature>
<keyword evidence="2" id="KW-1185">Reference proteome</keyword>
<organism evidence="1 2">
    <name type="scientific">Ambispora gerdemannii</name>
    <dbReference type="NCBI Taxonomy" id="144530"/>
    <lineage>
        <taxon>Eukaryota</taxon>
        <taxon>Fungi</taxon>
        <taxon>Fungi incertae sedis</taxon>
        <taxon>Mucoromycota</taxon>
        <taxon>Glomeromycotina</taxon>
        <taxon>Glomeromycetes</taxon>
        <taxon>Archaeosporales</taxon>
        <taxon>Ambisporaceae</taxon>
        <taxon>Ambispora</taxon>
    </lineage>
</organism>
<feature type="non-terminal residue" evidence="1">
    <location>
        <position position="126"/>
    </location>
</feature>
<evidence type="ECO:0000313" key="2">
    <source>
        <dbReference type="Proteomes" id="UP000789831"/>
    </source>
</evidence>
<gene>
    <name evidence="1" type="ORF">AGERDE_LOCUS11581</name>
</gene>
<dbReference type="EMBL" id="CAJVPL010005195">
    <property type="protein sequence ID" value="CAG8655509.1"/>
    <property type="molecule type" value="Genomic_DNA"/>
</dbReference>
<reference evidence="1" key="1">
    <citation type="submission" date="2021-06" db="EMBL/GenBank/DDBJ databases">
        <authorList>
            <person name="Kallberg Y."/>
            <person name="Tangrot J."/>
            <person name="Rosling A."/>
        </authorList>
    </citation>
    <scope>NUCLEOTIDE SEQUENCE</scope>
    <source>
        <strain evidence="1">MT106</strain>
    </source>
</reference>
<evidence type="ECO:0000313" key="1">
    <source>
        <dbReference type="EMBL" id="CAG8655509.1"/>
    </source>
</evidence>
<name>A0A9N9H5R5_9GLOM</name>
<sequence length="126" mass="14715">DPDPICTEYIFNLTNLSEDPTKRVYLFMFNAYKNAAFSENNIEDNTDEAKNINIDKIKRIEFTFEKLDSSQLNYRSYIRAGFFDRGIEYNNNLLESLLGEDKKNSGGLDARDQAFRNNQYVLSPFQ</sequence>